<name>A0A7S2F188_9DINO</name>
<reference evidence="2" key="1">
    <citation type="submission" date="2021-01" db="EMBL/GenBank/DDBJ databases">
        <authorList>
            <person name="Corre E."/>
            <person name="Pelletier E."/>
            <person name="Niang G."/>
            <person name="Scheremetjew M."/>
            <person name="Finn R."/>
            <person name="Kale V."/>
            <person name="Holt S."/>
            <person name="Cochrane G."/>
            <person name="Meng A."/>
            <person name="Brown T."/>
            <person name="Cohen L."/>
        </authorList>
    </citation>
    <scope>NUCLEOTIDE SEQUENCE</scope>
    <source>
        <strain evidence="2">CCMP2222</strain>
    </source>
</reference>
<feature type="region of interest" description="Disordered" evidence="1">
    <location>
        <begin position="43"/>
        <end position="83"/>
    </location>
</feature>
<sequence length="123" mass="13522">MSLASRRGSPYGDIQSQLIGLQGSAVARPVKVQLDGEEEEVYIDPERGPKVGPGQFDHMNTFMPAVPFGDPKPAGPGGQETMKKCWADMSGTEKEVWIILSAKKIRAKRRVQQAREERDAAKV</sequence>
<proteinExistence type="predicted"/>
<organism evidence="2">
    <name type="scientific">Alexandrium andersonii</name>
    <dbReference type="NCBI Taxonomy" id="327968"/>
    <lineage>
        <taxon>Eukaryota</taxon>
        <taxon>Sar</taxon>
        <taxon>Alveolata</taxon>
        <taxon>Dinophyceae</taxon>
        <taxon>Gonyaulacales</taxon>
        <taxon>Pyrocystaceae</taxon>
        <taxon>Alexandrium</taxon>
    </lineage>
</organism>
<protein>
    <submittedName>
        <fullName evidence="2">Uncharacterized protein</fullName>
    </submittedName>
</protein>
<accession>A0A7S2F188</accession>
<dbReference type="AlphaFoldDB" id="A0A7S2F188"/>
<dbReference type="EMBL" id="HBGQ01007511">
    <property type="protein sequence ID" value="CAD9368225.1"/>
    <property type="molecule type" value="Transcribed_RNA"/>
</dbReference>
<evidence type="ECO:0000313" key="2">
    <source>
        <dbReference type="EMBL" id="CAD9368225.1"/>
    </source>
</evidence>
<gene>
    <name evidence="2" type="ORF">AAND1436_LOCUS3719</name>
</gene>
<evidence type="ECO:0000256" key="1">
    <source>
        <dbReference type="SAM" id="MobiDB-lite"/>
    </source>
</evidence>